<name>A0AAV5QE46_9ASCO</name>
<accession>A0AAV5QE46</accession>
<gene>
    <name evidence="2" type="ORF">DASC09_001760</name>
</gene>
<comment type="caution">
    <text evidence="2">The sequence shown here is derived from an EMBL/GenBank/DDBJ whole genome shotgun (WGS) entry which is preliminary data.</text>
</comment>
<dbReference type="AlphaFoldDB" id="A0AAV5QE46"/>
<dbReference type="Proteomes" id="UP001360560">
    <property type="component" value="Unassembled WGS sequence"/>
</dbReference>
<proteinExistence type="predicted"/>
<reference evidence="2 3" key="1">
    <citation type="journal article" date="2023" name="Elife">
        <title>Identification of key yeast species and microbe-microbe interactions impacting larval growth of Drosophila in the wild.</title>
        <authorList>
            <person name="Mure A."/>
            <person name="Sugiura Y."/>
            <person name="Maeda R."/>
            <person name="Honda K."/>
            <person name="Sakurai N."/>
            <person name="Takahashi Y."/>
            <person name="Watada M."/>
            <person name="Katoh T."/>
            <person name="Gotoh A."/>
            <person name="Gotoh Y."/>
            <person name="Taniguchi I."/>
            <person name="Nakamura K."/>
            <person name="Hayashi T."/>
            <person name="Katayama T."/>
            <person name="Uemura T."/>
            <person name="Hattori Y."/>
        </authorList>
    </citation>
    <scope>NUCLEOTIDE SEQUENCE [LARGE SCALE GENOMIC DNA]</scope>
    <source>
        <strain evidence="2 3">SC-9</strain>
    </source>
</reference>
<evidence type="ECO:0000313" key="2">
    <source>
        <dbReference type="EMBL" id="GMM32851.1"/>
    </source>
</evidence>
<evidence type="ECO:0000313" key="3">
    <source>
        <dbReference type="Proteomes" id="UP001360560"/>
    </source>
</evidence>
<keyword evidence="3" id="KW-1185">Reference proteome</keyword>
<dbReference type="EMBL" id="BTFZ01000001">
    <property type="protein sequence ID" value="GMM32851.1"/>
    <property type="molecule type" value="Genomic_DNA"/>
</dbReference>
<feature type="region of interest" description="Disordered" evidence="1">
    <location>
        <begin position="93"/>
        <end position="117"/>
    </location>
</feature>
<feature type="compositionally biased region" description="Polar residues" evidence="1">
    <location>
        <begin position="95"/>
        <end position="106"/>
    </location>
</feature>
<organism evidence="2 3">
    <name type="scientific">Saccharomycopsis crataegensis</name>
    <dbReference type="NCBI Taxonomy" id="43959"/>
    <lineage>
        <taxon>Eukaryota</taxon>
        <taxon>Fungi</taxon>
        <taxon>Dikarya</taxon>
        <taxon>Ascomycota</taxon>
        <taxon>Saccharomycotina</taxon>
        <taxon>Saccharomycetes</taxon>
        <taxon>Saccharomycopsidaceae</taxon>
        <taxon>Saccharomycopsis</taxon>
    </lineage>
</organism>
<dbReference type="GeneID" id="90070830"/>
<sequence>MEQGYFTSSNYGFISDCFTFYILEFVEERNLRNKVGSKIKFRKVKMTDTFYTMRAMLADYLFENFKSDTNRSKMIVEEVYACVKKSESEIDETRSNYSQRLHSDNSGLPDITSGSKRSEILDSDAPFEVTKNLMIPRDASVEYSLQEIQPRNLCIQEDMALQLDRGWKI</sequence>
<protein>
    <submittedName>
        <fullName evidence="2">Uncharacterized protein</fullName>
    </submittedName>
</protein>
<dbReference type="RefSeq" id="XP_064849851.1">
    <property type="nucleotide sequence ID" value="XM_064993779.1"/>
</dbReference>
<evidence type="ECO:0000256" key="1">
    <source>
        <dbReference type="SAM" id="MobiDB-lite"/>
    </source>
</evidence>